<feature type="domain" description="Sdz-33 F-box" evidence="2">
    <location>
        <begin position="265"/>
        <end position="328"/>
    </location>
</feature>
<evidence type="ECO:0000256" key="1">
    <source>
        <dbReference type="SAM" id="MobiDB-lite"/>
    </source>
</evidence>
<dbReference type="Pfam" id="PF07735">
    <property type="entry name" value="FBA_2"/>
    <property type="match status" value="2"/>
</dbReference>
<feature type="compositionally biased region" description="Acidic residues" evidence="1">
    <location>
        <begin position="76"/>
        <end position="154"/>
    </location>
</feature>
<accession>A0A2G5T3Y4</accession>
<dbReference type="InterPro" id="IPR012885">
    <property type="entry name" value="F-box_Sdz-33"/>
</dbReference>
<dbReference type="EMBL" id="PDUG01000006">
    <property type="protein sequence ID" value="PIC21970.1"/>
    <property type="molecule type" value="Genomic_DNA"/>
</dbReference>
<evidence type="ECO:0000313" key="3">
    <source>
        <dbReference type="EMBL" id="PIC21970.1"/>
    </source>
</evidence>
<comment type="caution">
    <text evidence="3">The sequence shown here is derived from an EMBL/GenBank/DDBJ whole genome shotgun (WGS) entry which is preliminary data.</text>
</comment>
<reference evidence="4" key="1">
    <citation type="submission" date="2017-10" db="EMBL/GenBank/DDBJ databases">
        <title>Rapid genome shrinkage in a self-fertile nematode reveals novel sperm competition proteins.</title>
        <authorList>
            <person name="Yin D."/>
            <person name="Schwarz E.M."/>
            <person name="Thomas C.G."/>
            <person name="Felde R.L."/>
            <person name="Korf I.F."/>
            <person name="Cutter A.D."/>
            <person name="Schartner C.M."/>
            <person name="Ralston E.J."/>
            <person name="Meyer B.J."/>
            <person name="Haag E.S."/>
        </authorList>
    </citation>
    <scope>NUCLEOTIDE SEQUENCE [LARGE SCALE GENOMIC DNA]</scope>
    <source>
        <strain evidence="4">JU1422</strain>
    </source>
</reference>
<dbReference type="PANTHER" id="PTHR21503">
    <property type="entry name" value="F-BOX-CONTAINING HYPOTHETICAL PROTEIN C.ELEGANS"/>
    <property type="match status" value="1"/>
</dbReference>
<feature type="region of interest" description="Disordered" evidence="1">
    <location>
        <begin position="74"/>
        <end position="155"/>
    </location>
</feature>
<protein>
    <recommendedName>
        <fullName evidence="2">Sdz-33 F-box domain-containing protein</fullName>
    </recommendedName>
</protein>
<dbReference type="PANTHER" id="PTHR21503:SF8">
    <property type="entry name" value="F-BOX ASSOCIATED DOMAIN-CONTAINING PROTEIN-RELATED"/>
    <property type="match status" value="1"/>
</dbReference>
<proteinExistence type="predicted"/>
<evidence type="ECO:0000313" key="4">
    <source>
        <dbReference type="Proteomes" id="UP000230233"/>
    </source>
</evidence>
<feature type="region of interest" description="Disordered" evidence="1">
    <location>
        <begin position="728"/>
        <end position="753"/>
    </location>
</feature>
<feature type="domain" description="Sdz-33 F-box" evidence="2">
    <location>
        <begin position="554"/>
        <end position="616"/>
    </location>
</feature>
<dbReference type="Proteomes" id="UP000230233">
    <property type="component" value="Chromosome X"/>
</dbReference>
<name>A0A2G5T3Y4_9PELO</name>
<dbReference type="AlphaFoldDB" id="A0A2G5T3Y4"/>
<keyword evidence="4" id="KW-1185">Reference proteome</keyword>
<organism evidence="3 4">
    <name type="scientific">Caenorhabditis nigoni</name>
    <dbReference type="NCBI Taxonomy" id="1611254"/>
    <lineage>
        <taxon>Eukaryota</taxon>
        <taxon>Metazoa</taxon>
        <taxon>Ecdysozoa</taxon>
        <taxon>Nematoda</taxon>
        <taxon>Chromadorea</taxon>
        <taxon>Rhabditida</taxon>
        <taxon>Rhabditina</taxon>
        <taxon>Rhabditomorpha</taxon>
        <taxon>Rhabditoidea</taxon>
        <taxon>Rhabditidae</taxon>
        <taxon>Peloderinae</taxon>
        <taxon>Caenorhabditis</taxon>
    </lineage>
</organism>
<gene>
    <name evidence="3" type="primary">Cnig_chr_X.g26623</name>
    <name evidence="3" type="ORF">B9Z55_026623</name>
</gene>
<feature type="compositionally biased region" description="Polar residues" evidence="1">
    <location>
        <begin position="737"/>
        <end position="750"/>
    </location>
</feature>
<sequence length="985" mass="115057">MDRRPRFPILRADNLVFREIISNIAPIDLVSLAQSSKRCQLKIRSNKSIFRALNIAILFYKDDPAQIELSFKEFSEEGDESGDFEEEFEDAEDSEDEFEDAEDEFEYAEDEFEYVEDEFEDSEDEFDDSDGESEDAENQPEDSEGESEDFEDEDNKTQDRIRYYLYTNTGNGGRIPMSTEDVIKYFDFFCDLLIEDNSISKLSIHLWTGDLVKIFNWISTRQESVKKCKINLNHIKDNDLDYFLENVTVTNHLDMNVLPSLEYRAQCYQQLDTINCQNVFWWRLEHCLMFDCREVYLKHTPLTNDSIVWLLECWMDGSGLKRLQKMAINGNNLDRNVIVRKVNHILLDREAISAMSESVITEIADGGAMIEREDGVKAIIPFILPGRMVFRQFEFIKFALSSKRCQRTIKANRSVFRHLSIAILLYNNDPAQMELTFGTFSEDGSNMDKIQTFCVTTGSGEKKPMSTEVAIQYFDFFTDLLIKDNIISKISIYRWTGDLIKLFNWILTRQESVNNFDIYLNHIKDSDLDYFFANVRVTNKLNMNVLPSLEYRAKCYQQMNIINCPNAFWWRLEHCLMFDCREVFLKKTPLTNDDIVWLLECWMDGSGLKRLQNMAIDGNNLYRRTIVSKVNHVLLDRKAILALPGWVFTENVNGGAMIKRVDGVKAVIPFILPGHMIHQFEFASFALSSKRCERTIKVNKSIFRHLSIAILLYNDDSPQMELKFQHFPEDESKDSSKQNGKTQNYCTTSESGEKKPMSTEVAIMYFDFFTDLLIKDNIISKISIFKWTGDLIKIFDWISTRQESVKNFDIYLNHIKDSDLDYFFANVRVTNQLNMDVLPSLEYRAKCYQQMNIINCPNAFWWRLEHFLMFDCKEIFLERTPLRNDDIVWILECWMDCSGLKRIEKMAIYGNDLNRMAIVVNLKCYFLDQEAISALSGWVITENVIGGAMIKREDGVRAVIPFIKPGHMAIRQFELYVLDKPSTHE</sequence>
<evidence type="ECO:0000259" key="2">
    <source>
        <dbReference type="Pfam" id="PF07735"/>
    </source>
</evidence>